<organism evidence="1">
    <name type="scientific">Fagus sylvatica</name>
    <name type="common">Beechnut</name>
    <dbReference type="NCBI Taxonomy" id="28930"/>
    <lineage>
        <taxon>Eukaryota</taxon>
        <taxon>Viridiplantae</taxon>
        <taxon>Streptophyta</taxon>
        <taxon>Embryophyta</taxon>
        <taxon>Tracheophyta</taxon>
        <taxon>Spermatophyta</taxon>
        <taxon>Magnoliopsida</taxon>
        <taxon>eudicotyledons</taxon>
        <taxon>Gunneridae</taxon>
        <taxon>Pentapetalae</taxon>
        <taxon>rosids</taxon>
        <taxon>fabids</taxon>
        <taxon>Fagales</taxon>
        <taxon>Fagaceae</taxon>
        <taxon>Fagus</taxon>
    </lineage>
</organism>
<dbReference type="AlphaFoldDB" id="A0A2N9G1G9"/>
<gene>
    <name evidence="1" type="ORF">FSB_LOCUS21205</name>
    <name evidence="2" type="ORF">FSB_LOCUS26898</name>
</gene>
<dbReference type="EMBL" id="OIVN01001924">
    <property type="protein sequence ID" value="SPC99016.1"/>
    <property type="molecule type" value="Genomic_DNA"/>
</dbReference>
<proteinExistence type="predicted"/>
<protein>
    <submittedName>
        <fullName evidence="1">Uncharacterized protein</fullName>
    </submittedName>
</protein>
<dbReference type="EMBL" id="OIVN01001381">
    <property type="protein sequence ID" value="SPC93323.1"/>
    <property type="molecule type" value="Genomic_DNA"/>
</dbReference>
<reference evidence="1" key="1">
    <citation type="submission" date="2018-02" db="EMBL/GenBank/DDBJ databases">
        <authorList>
            <person name="Cohen D.B."/>
            <person name="Kent A.D."/>
        </authorList>
    </citation>
    <scope>NUCLEOTIDE SEQUENCE</scope>
</reference>
<evidence type="ECO:0000313" key="2">
    <source>
        <dbReference type="EMBL" id="SPC99016.1"/>
    </source>
</evidence>
<name>A0A2N9G1G9_FAGSY</name>
<sequence length="99" mass="11325">MMRELYCSQLPMISYRHWTSSNDPEPVFLSGRNGWIRGITMPIERNMNIHLEIDRPQQGGRPSSHRCTRCTAEYAGAIAKSYLSEPSCAEFDSELITET</sequence>
<evidence type="ECO:0000313" key="1">
    <source>
        <dbReference type="EMBL" id="SPC93323.1"/>
    </source>
</evidence>
<accession>A0A2N9G1G9</accession>